<evidence type="ECO:0000313" key="2">
    <source>
        <dbReference type="Proteomes" id="UP001459277"/>
    </source>
</evidence>
<proteinExistence type="predicted"/>
<name>A0AAW2C4D8_9ROSI</name>
<dbReference type="Proteomes" id="UP001459277">
    <property type="component" value="Unassembled WGS sequence"/>
</dbReference>
<gene>
    <name evidence="1" type="ORF">SO802_022655</name>
</gene>
<dbReference type="AlphaFoldDB" id="A0AAW2C4D8"/>
<protein>
    <submittedName>
        <fullName evidence="1">Uncharacterized protein</fullName>
    </submittedName>
</protein>
<organism evidence="1 2">
    <name type="scientific">Lithocarpus litseifolius</name>
    <dbReference type="NCBI Taxonomy" id="425828"/>
    <lineage>
        <taxon>Eukaryota</taxon>
        <taxon>Viridiplantae</taxon>
        <taxon>Streptophyta</taxon>
        <taxon>Embryophyta</taxon>
        <taxon>Tracheophyta</taxon>
        <taxon>Spermatophyta</taxon>
        <taxon>Magnoliopsida</taxon>
        <taxon>eudicotyledons</taxon>
        <taxon>Gunneridae</taxon>
        <taxon>Pentapetalae</taxon>
        <taxon>rosids</taxon>
        <taxon>fabids</taxon>
        <taxon>Fagales</taxon>
        <taxon>Fagaceae</taxon>
        <taxon>Lithocarpus</taxon>
    </lineage>
</organism>
<keyword evidence="2" id="KW-1185">Reference proteome</keyword>
<dbReference type="EMBL" id="JAZDWU010000008">
    <property type="protein sequence ID" value="KAK9992952.1"/>
    <property type="molecule type" value="Genomic_DNA"/>
</dbReference>
<accession>A0AAW2C4D8</accession>
<reference evidence="1 2" key="1">
    <citation type="submission" date="2024-01" db="EMBL/GenBank/DDBJ databases">
        <title>A telomere-to-telomere, gap-free genome of sweet tea (Lithocarpus litseifolius).</title>
        <authorList>
            <person name="Zhou J."/>
        </authorList>
    </citation>
    <scope>NUCLEOTIDE SEQUENCE [LARGE SCALE GENOMIC DNA]</scope>
    <source>
        <strain evidence="1">Zhou-2022a</strain>
        <tissue evidence="1">Leaf</tissue>
    </source>
</reference>
<evidence type="ECO:0000313" key="1">
    <source>
        <dbReference type="EMBL" id="KAK9992952.1"/>
    </source>
</evidence>
<sequence length="79" mass="8787">MEDDLDVEAFEPEVDLRVAAMDAGKENEVVDDGGLESLGFHGRAAVLDEDGLASEFLDEGQRFRENVDSELTRFGRERV</sequence>
<comment type="caution">
    <text evidence="1">The sequence shown here is derived from an EMBL/GenBank/DDBJ whole genome shotgun (WGS) entry which is preliminary data.</text>
</comment>